<dbReference type="InterPro" id="IPR002740">
    <property type="entry name" value="EVE_domain"/>
</dbReference>
<feature type="domain" description="Type IV methyl-directed restriction enzyme EcoKMcrB subunit DNA-binding" evidence="3">
    <location>
        <begin position="35"/>
        <end position="214"/>
    </location>
</feature>
<dbReference type="GO" id="GO:0005524">
    <property type="term" value="F:ATP binding"/>
    <property type="evidence" value="ECO:0007669"/>
    <property type="project" value="InterPro"/>
</dbReference>
<dbReference type="Proteomes" id="UP000255421">
    <property type="component" value="Unassembled WGS sequence"/>
</dbReference>
<gene>
    <name evidence="4" type="ORF">DWB78_13555</name>
    <name evidence="5" type="ORF">SAMN05216278_0830</name>
</gene>
<reference evidence="4 7" key="3">
    <citation type="submission" date="2018-07" db="EMBL/GenBank/DDBJ databases">
        <title>Genome sequence of extremly halophilic archaeon Halopelagius longus strain BC12-B1.</title>
        <authorList>
            <person name="Zhang X."/>
        </authorList>
    </citation>
    <scope>NUCLEOTIDE SEQUENCE [LARGE SCALE GENOMIC DNA]</scope>
    <source>
        <strain evidence="4 7">BC12-B1</strain>
    </source>
</reference>
<name>A0A1H0YT76_9EURY</name>
<organism evidence="5 6">
    <name type="scientific">Halopelagius longus</name>
    <dbReference type="NCBI Taxonomy" id="1236180"/>
    <lineage>
        <taxon>Archaea</taxon>
        <taxon>Methanobacteriati</taxon>
        <taxon>Methanobacteriota</taxon>
        <taxon>Stenosarchaea group</taxon>
        <taxon>Halobacteria</taxon>
        <taxon>Halobacteriales</taxon>
        <taxon>Haloferacaceae</taxon>
    </lineage>
</organism>
<evidence type="ECO:0000259" key="2">
    <source>
        <dbReference type="Pfam" id="PF07728"/>
    </source>
</evidence>
<dbReference type="CDD" id="cd00009">
    <property type="entry name" value="AAA"/>
    <property type="match status" value="1"/>
</dbReference>
<feature type="domain" description="EVE" evidence="1">
    <location>
        <begin position="562"/>
        <end position="695"/>
    </location>
</feature>
<dbReference type="GO" id="GO:0016887">
    <property type="term" value="F:ATP hydrolysis activity"/>
    <property type="evidence" value="ECO:0007669"/>
    <property type="project" value="InterPro"/>
</dbReference>
<reference evidence="5" key="2">
    <citation type="submission" date="2016-10" db="EMBL/GenBank/DDBJ databases">
        <authorList>
            <person name="de Groot N.N."/>
        </authorList>
    </citation>
    <scope>NUCLEOTIDE SEQUENCE [LARGE SCALE GENOMIC DNA]</scope>
    <source>
        <strain evidence="5">CGMCC 1.12397</strain>
    </source>
</reference>
<sequence>MAGTPSFGEVLKQILEQYPSPKRIGRGREYTRVNTDEDLLDLVTNKAEQATKGVLGDLDDTFHVRPSMGQGDMSDIPYIPIQIPEETQTTQKGIYVVYLFDTDAETLYLTLNQGATEAQRASGLTGPPYSKEILSRHAESYRSQIDWPNRFTGGPSQLTEEVVLDSEEEPVNRADKYNAGTIVYRAYDIDDLGEDANDTLTKDLIEIVGLYQNLLDILYSVPEFEEDSANVWKISPEGGDDPYWTTWQKEGIASIGFTKEAVFRPDEEIDSPPETHNSPERQAYNVQKEIEEGDIVVAGAPKTKIDVAFGVGRVTQAHFETMAELDDPSAVGPSDFDHEVLISVDWYPFSDHGIAVNCLKEGKKLFHNWTVEEFNAQLDHFVGAVARRMVVQELAENEDTVINETVDRLDLTRVDNGHRDSSTRYFWVNSASESWHREDGEAFYKTTTSEGRQRRNQSAYKQARPGDKVLIYRNAPTQAIVGRGHIEAGLHEEYSETRDESVEGITIGWDDSLEGVDWDQIQSIPQLEGSELIETNNNYVITELSKPQYESILELAEAGGPNYFWMTASPEIWDLESIDKGEEVFYTAYNESGRKRRLYEEFERARPGDRVLFYESSPVQQIVGEGTVAEGLHKEQPEHRNEPVEGITIRYDDSLAPVDWQMLSSLDELKGTTVIRDNARGTLFPLSKRAFEAIRSVFPLNERIEDLRARLSSLNVSVELPDELYYESEADLRRQIQSSLNSGKHIIFTGPPGTGKTKLAKHVSKTVSNQHGDIVDGYRFTTATAEWTTFDTIGGYIPNRSAEGDELVFQPRIFLDCFRKDGSICNEWLVIDEINRSDIDKAFGQLFSVLSGDSVQLPYERESPIEIASLDESTTDDVLESIVTNQDIFPVTPSWRLLATMNTYDKTSLYELSYAFMRRFNFVHVGVPSLSKDGRVRTSLLNPDAEENYGTVWTEADESLLKPLEATYKQLSVIWHRVNKHQTIGPSIVRDMLGYLAASGPSTLEDPGPALTDAVIALVFPQLEGMSPQNQRSLIDSLTATSVQTEAGIVDLTLDESRLKQKAEDFFDLPPRSDE</sequence>
<dbReference type="InterPro" id="IPR021961">
    <property type="entry name" value="McrB_DNA-bd"/>
</dbReference>
<dbReference type="PANTHER" id="PTHR37291">
    <property type="entry name" value="5-METHYLCYTOSINE-SPECIFIC RESTRICTION ENZYME B"/>
    <property type="match status" value="1"/>
</dbReference>
<dbReference type="Proteomes" id="UP000199289">
    <property type="component" value="Unassembled WGS sequence"/>
</dbReference>
<accession>A0A1H0YT76</accession>
<evidence type="ECO:0000313" key="5">
    <source>
        <dbReference type="EMBL" id="SDQ18384.1"/>
    </source>
</evidence>
<evidence type="ECO:0000259" key="1">
    <source>
        <dbReference type="Pfam" id="PF01878"/>
    </source>
</evidence>
<dbReference type="InterPro" id="IPR011704">
    <property type="entry name" value="ATPase_dyneun-rel_AAA"/>
</dbReference>
<dbReference type="InterPro" id="IPR027417">
    <property type="entry name" value="P-loop_NTPase"/>
</dbReference>
<keyword evidence="7" id="KW-1185">Reference proteome</keyword>
<dbReference type="InterPro" id="IPR052934">
    <property type="entry name" value="Methyl-DNA_Rec/Restrict_Enz"/>
</dbReference>
<reference evidence="6" key="1">
    <citation type="submission" date="2016-10" db="EMBL/GenBank/DDBJ databases">
        <authorList>
            <person name="Varghese N."/>
            <person name="Submissions S."/>
        </authorList>
    </citation>
    <scope>NUCLEOTIDE SEQUENCE [LARGE SCALE GENOMIC DNA]</scope>
    <source>
        <strain evidence="6">CGMCC 1.12397</strain>
    </source>
</reference>
<dbReference type="Pfam" id="PF01878">
    <property type="entry name" value="EVE"/>
    <property type="match status" value="1"/>
</dbReference>
<dbReference type="InterPro" id="IPR015947">
    <property type="entry name" value="PUA-like_sf"/>
</dbReference>
<dbReference type="Gene3D" id="3.40.50.300">
    <property type="entry name" value="P-loop containing nucleotide triphosphate hydrolases"/>
    <property type="match status" value="1"/>
</dbReference>
<dbReference type="Pfam" id="PF07728">
    <property type="entry name" value="AAA_5"/>
    <property type="match status" value="1"/>
</dbReference>
<dbReference type="RefSeq" id="WP_092533304.1">
    <property type="nucleotide sequence ID" value="NZ_FNKQ01000001.1"/>
</dbReference>
<dbReference type="SUPFAM" id="SSF88697">
    <property type="entry name" value="PUA domain-like"/>
    <property type="match status" value="2"/>
</dbReference>
<evidence type="ECO:0000259" key="3">
    <source>
        <dbReference type="Pfam" id="PF12102"/>
    </source>
</evidence>
<evidence type="ECO:0000313" key="7">
    <source>
        <dbReference type="Proteomes" id="UP000255421"/>
    </source>
</evidence>
<feature type="domain" description="ATPase dynein-related AAA" evidence="2">
    <location>
        <begin position="745"/>
        <end position="920"/>
    </location>
</feature>
<evidence type="ECO:0000313" key="4">
    <source>
        <dbReference type="EMBL" id="RDI72665.1"/>
    </source>
</evidence>
<dbReference type="Gene3D" id="3.30.920.90">
    <property type="match status" value="1"/>
</dbReference>
<dbReference type="EMBL" id="FNKQ01000001">
    <property type="protein sequence ID" value="SDQ18384.1"/>
    <property type="molecule type" value="Genomic_DNA"/>
</dbReference>
<dbReference type="AlphaFoldDB" id="A0A1H0YT76"/>
<dbReference type="SUPFAM" id="SSF52540">
    <property type="entry name" value="P-loop containing nucleoside triphosphate hydrolases"/>
    <property type="match status" value="1"/>
</dbReference>
<protein>
    <submittedName>
        <fullName evidence="5">EVE domain-containing protein</fullName>
    </submittedName>
</protein>
<dbReference type="OrthoDB" id="9837at2157"/>
<dbReference type="EMBL" id="QQST01000001">
    <property type="protein sequence ID" value="RDI72665.1"/>
    <property type="molecule type" value="Genomic_DNA"/>
</dbReference>
<evidence type="ECO:0000313" key="6">
    <source>
        <dbReference type="Proteomes" id="UP000199289"/>
    </source>
</evidence>
<proteinExistence type="predicted"/>
<dbReference type="Gene3D" id="3.10.590.10">
    <property type="entry name" value="ph1033 like domains"/>
    <property type="match status" value="2"/>
</dbReference>
<dbReference type="PANTHER" id="PTHR37291:SF1">
    <property type="entry name" value="TYPE IV METHYL-DIRECTED RESTRICTION ENZYME ECOKMCRB SUBUNIT"/>
    <property type="match status" value="1"/>
</dbReference>
<dbReference type="Pfam" id="PF12102">
    <property type="entry name" value="MrcB_N"/>
    <property type="match status" value="1"/>
</dbReference>